<organism evidence="1 2">
    <name type="scientific">Yersinia enterocolitica subsp. palearctica serotype O:3 (strain DSM 13030 / CIP 106945 / Y11)</name>
    <dbReference type="NCBI Taxonomy" id="930944"/>
    <lineage>
        <taxon>Bacteria</taxon>
        <taxon>Pseudomonadati</taxon>
        <taxon>Pseudomonadota</taxon>
        <taxon>Gammaproteobacteria</taxon>
        <taxon>Enterobacterales</taxon>
        <taxon>Yersiniaceae</taxon>
        <taxon>Yersinia</taxon>
    </lineage>
</organism>
<sequence>MKIQWDEPNYNETYNSIISPLDGNNMLFNNQDSLSGLLSAVAQETSAIK</sequence>
<dbReference type="AlphaFoldDB" id="A0A0H3NWB5"/>
<dbReference type="Proteomes" id="UP000008084">
    <property type="component" value="Plasmid pYV03"/>
</dbReference>
<proteinExistence type="predicted"/>
<evidence type="ECO:0000313" key="2">
    <source>
        <dbReference type="Proteomes" id="UP000008084"/>
    </source>
</evidence>
<gene>
    <name evidence="1" type="ordered locus">Y11_p0681</name>
</gene>
<accession>A0A0H3NWB5</accession>
<geneLocation type="plasmid" evidence="1 2">
    <name>pYV03</name>
</geneLocation>
<dbReference type="PATRIC" id="fig|930944.6.peg.4390"/>
<protein>
    <submittedName>
        <fullName evidence="1">Uncharacterized protein</fullName>
    </submittedName>
</protein>
<evidence type="ECO:0000313" key="1">
    <source>
        <dbReference type="EMBL" id="CBY78165.1"/>
    </source>
</evidence>
<reference evidence="1 2" key="1">
    <citation type="journal article" date="2011" name="J. Bacteriol.">
        <title>Complete genome sequence of Yersinia enterocolitica subsp. palearctica serogroup O:3.</title>
        <authorList>
            <person name="Batzilla J."/>
            <person name="Hoper D."/>
            <person name="Antonenka U."/>
            <person name="Heesemann J."/>
            <person name="Rakin A."/>
        </authorList>
    </citation>
    <scope>NUCLEOTIDE SEQUENCE [LARGE SCALE GENOMIC DNA]</scope>
    <source>
        <strain evidence="2">DSM 13030 / CIP 106945 / Y11</strain>
        <plasmid evidence="1 2">pYV03</plasmid>
    </source>
</reference>
<name>A0A0H3NWB5_YERE1</name>
<dbReference type="HOGENOM" id="CLU_3142431_0_0_6"/>
<keyword evidence="1" id="KW-0614">Plasmid</keyword>
<dbReference type="EMBL" id="FR745874">
    <property type="protein sequence ID" value="CBY78165.1"/>
    <property type="molecule type" value="Genomic_DNA"/>
</dbReference>
<dbReference type="KEGG" id="yey:Y11_p0681"/>